<evidence type="ECO:0000313" key="3">
    <source>
        <dbReference type="EMBL" id="CAD8190078.1"/>
    </source>
</evidence>
<protein>
    <recommendedName>
        <fullName evidence="5">Transmembrane protein</fullName>
    </recommendedName>
</protein>
<feature type="signal peptide" evidence="2">
    <location>
        <begin position="1"/>
        <end position="16"/>
    </location>
</feature>
<sequence>MKFIYLVILGIVIVESRNSFTFSMNAADIYNTTLQFRTDALVSQISLRCDNLYYDAWSSEKYSYLEVSPEQRRSFGCSDTNFTITLSNDLTKEVVLVSVYDAQYYREISRFQFLSDNSYAPVTSLIENSAQLSSFSSKNNDFNITLYTASTIFLEVFKCENSYSSLTIKGYDSNYLIHNLTKMSTKDAFYDIQQADQGVYYYRLSQNSYKYPDVFIKYQTAPFFSIDQQKIKEYGDVYYSASGYVSQRKIRVSIPAIYVTNNENVEYHVVVSRDSYEGNYMSCIYGDYSLYYSYGQTYSSQLRTFYQQKNYGTQEVEVDFPNSETGWFNVRVTAIVDHGYIKQTITYNKFRVYQDYETFPSTLLVHILAPIIISCIALIGLIFGACKFSAKKKQMQQMELLQQYQSNINHNIQIQNPQY</sequence>
<dbReference type="Proteomes" id="UP000683925">
    <property type="component" value="Unassembled WGS sequence"/>
</dbReference>
<keyword evidence="4" id="KW-1185">Reference proteome</keyword>
<feature type="transmembrane region" description="Helical" evidence="1">
    <location>
        <begin position="363"/>
        <end position="386"/>
    </location>
</feature>
<dbReference type="EMBL" id="CAJJDP010000095">
    <property type="protein sequence ID" value="CAD8190078.1"/>
    <property type="molecule type" value="Genomic_DNA"/>
</dbReference>
<reference evidence="3" key="1">
    <citation type="submission" date="2021-01" db="EMBL/GenBank/DDBJ databases">
        <authorList>
            <consortium name="Genoscope - CEA"/>
            <person name="William W."/>
        </authorList>
    </citation>
    <scope>NUCLEOTIDE SEQUENCE</scope>
</reference>
<gene>
    <name evidence="3" type="ORF">POCTA_138.1.T0960153</name>
</gene>
<dbReference type="OMA" id="IKYQTAP"/>
<evidence type="ECO:0008006" key="5">
    <source>
        <dbReference type="Google" id="ProtNLM"/>
    </source>
</evidence>
<dbReference type="AlphaFoldDB" id="A0A8S1WJG0"/>
<feature type="chain" id="PRO_5035913150" description="Transmembrane protein" evidence="2">
    <location>
        <begin position="17"/>
        <end position="419"/>
    </location>
</feature>
<dbReference type="OrthoDB" id="309077at2759"/>
<evidence type="ECO:0000313" key="4">
    <source>
        <dbReference type="Proteomes" id="UP000683925"/>
    </source>
</evidence>
<keyword evidence="1" id="KW-1133">Transmembrane helix</keyword>
<keyword evidence="1" id="KW-0472">Membrane</keyword>
<name>A0A8S1WJG0_PAROT</name>
<evidence type="ECO:0000256" key="1">
    <source>
        <dbReference type="SAM" id="Phobius"/>
    </source>
</evidence>
<keyword evidence="2" id="KW-0732">Signal</keyword>
<comment type="caution">
    <text evidence="3">The sequence shown here is derived from an EMBL/GenBank/DDBJ whole genome shotgun (WGS) entry which is preliminary data.</text>
</comment>
<accession>A0A8S1WJG0</accession>
<keyword evidence="1" id="KW-0812">Transmembrane</keyword>
<proteinExistence type="predicted"/>
<evidence type="ECO:0000256" key="2">
    <source>
        <dbReference type="SAM" id="SignalP"/>
    </source>
</evidence>
<organism evidence="3 4">
    <name type="scientific">Paramecium octaurelia</name>
    <dbReference type="NCBI Taxonomy" id="43137"/>
    <lineage>
        <taxon>Eukaryota</taxon>
        <taxon>Sar</taxon>
        <taxon>Alveolata</taxon>
        <taxon>Ciliophora</taxon>
        <taxon>Intramacronucleata</taxon>
        <taxon>Oligohymenophorea</taxon>
        <taxon>Peniculida</taxon>
        <taxon>Parameciidae</taxon>
        <taxon>Paramecium</taxon>
    </lineage>
</organism>